<organism evidence="6 7">
    <name type="scientific">Enorma massiliensis</name>
    <dbReference type="NCBI Taxonomy" id="1472761"/>
    <lineage>
        <taxon>Bacteria</taxon>
        <taxon>Bacillati</taxon>
        <taxon>Actinomycetota</taxon>
        <taxon>Coriobacteriia</taxon>
        <taxon>Coriobacteriales</taxon>
        <taxon>Coriobacteriaceae</taxon>
        <taxon>Enorma</taxon>
    </lineage>
</organism>
<dbReference type="RefSeq" id="WP_019127963.1">
    <property type="nucleotide sequence ID" value="NZ_DBEYNO010000096.1"/>
</dbReference>
<dbReference type="Pfam" id="PF12838">
    <property type="entry name" value="Fer4_7"/>
    <property type="match status" value="1"/>
</dbReference>
<dbReference type="Gene3D" id="3.30.70.3270">
    <property type="match status" value="1"/>
</dbReference>
<evidence type="ECO:0000256" key="4">
    <source>
        <dbReference type="ARBA" id="ARBA00023014"/>
    </source>
</evidence>
<keyword evidence="4" id="KW-0411">Iron-sulfur</keyword>
<dbReference type="InterPro" id="IPR017896">
    <property type="entry name" value="4Fe4S_Fe-S-bd"/>
</dbReference>
<keyword evidence="2" id="KW-0479">Metal-binding</keyword>
<keyword evidence="7" id="KW-1185">Reference proteome</keyword>
<dbReference type="Gene3D" id="3.30.70.20">
    <property type="match status" value="1"/>
</dbReference>
<dbReference type="GO" id="GO:0046872">
    <property type="term" value="F:metal ion binding"/>
    <property type="evidence" value="ECO:0007669"/>
    <property type="project" value="UniProtKB-KW"/>
</dbReference>
<dbReference type="GeneID" id="98652928"/>
<dbReference type="PROSITE" id="PS51379">
    <property type="entry name" value="4FE4S_FER_2"/>
    <property type="match status" value="2"/>
</dbReference>
<dbReference type="EMBL" id="NFHO01000004">
    <property type="protein sequence ID" value="OUN43366.1"/>
    <property type="molecule type" value="Genomic_DNA"/>
</dbReference>
<evidence type="ECO:0000256" key="1">
    <source>
        <dbReference type="ARBA" id="ARBA00022485"/>
    </source>
</evidence>
<dbReference type="PROSITE" id="PS00198">
    <property type="entry name" value="4FE4S_FER_1"/>
    <property type="match status" value="1"/>
</dbReference>
<evidence type="ECO:0000256" key="3">
    <source>
        <dbReference type="ARBA" id="ARBA00023004"/>
    </source>
</evidence>
<dbReference type="SUPFAM" id="SSF54862">
    <property type="entry name" value="4Fe-4S ferredoxins"/>
    <property type="match status" value="1"/>
</dbReference>
<dbReference type="GO" id="GO:0051539">
    <property type="term" value="F:4 iron, 4 sulfur cluster binding"/>
    <property type="evidence" value="ECO:0007669"/>
    <property type="project" value="UniProtKB-KW"/>
</dbReference>
<comment type="caution">
    <text evidence="6">The sequence shown here is derived from an EMBL/GenBank/DDBJ whole genome shotgun (WGS) entry which is preliminary data.</text>
</comment>
<evidence type="ECO:0000256" key="2">
    <source>
        <dbReference type="ARBA" id="ARBA00022723"/>
    </source>
</evidence>
<dbReference type="PANTHER" id="PTHR43687:SF1">
    <property type="entry name" value="FERREDOXIN III"/>
    <property type="match status" value="1"/>
</dbReference>
<evidence type="ECO:0000313" key="7">
    <source>
        <dbReference type="Proteomes" id="UP000196560"/>
    </source>
</evidence>
<keyword evidence="1" id="KW-0004">4Fe-4S</keyword>
<feature type="domain" description="4Fe-4S ferredoxin-type" evidence="5">
    <location>
        <begin position="33"/>
        <end position="62"/>
    </location>
</feature>
<dbReference type="PANTHER" id="PTHR43687">
    <property type="entry name" value="ADENYLYLSULFATE REDUCTASE, BETA SUBUNIT"/>
    <property type="match status" value="1"/>
</dbReference>
<gene>
    <name evidence="6" type="ORF">B5G21_04320</name>
</gene>
<dbReference type="InterPro" id="IPR050572">
    <property type="entry name" value="Fe-S_Ferredoxin"/>
</dbReference>
<dbReference type="Proteomes" id="UP000196560">
    <property type="component" value="Unassembled WGS sequence"/>
</dbReference>
<feature type="domain" description="4Fe-4S ferredoxin-type" evidence="5">
    <location>
        <begin position="64"/>
        <end position="93"/>
    </location>
</feature>
<sequence length="94" mass="10163">MQDVQDMLPLFDVESQTPGVCDSHDARKPGVGASYAIDIDRCMHCGDCVRACLFGAIAAGPMGRTLRILEDRCTACGACHEACPTGAVYERRER</sequence>
<accession>A0A1Y3U3P6</accession>
<name>A0A1Y3U3P6_9ACTN</name>
<evidence type="ECO:0000313" key="6">
    <source>
        <dbReference type="EMBL" id="OUN43366.1"/>
    </source>
</evidence>
<evidence type="ECO:0000259" key="5">
    <source>
        <dbReference type="PROSITE" id="PS51379"/>
    </source>
</evidence>
<reference evidence="7" key="1">
    <citation type="submission" date="2017-04" db="EMBL/GenBank/DDBJ databases">
        <title>Function of individual gut microbiota members based on whole genome sequencing of pure cultures obtained from chicken caecum.</title>
        <authorList>
            <person name="Medvecky M."/>
            <person name="Cejkova D."/>
            <person name="Polansky O."/>
            <person name="Karasova D."/>
            <person name="Kubasova T."/>
            <person name="Cizek A."/>
            <person name="Rychlik I."/>
        </authorList>
    </citation>
    <scope>NUCLEOTIDE SEQUENCE [LARGE SCALE GENOMIC DNA]</scope>
    <source>
        <strain evidence="7">An70</strain>
    </source>
</reference>
<keyword evidence="3" id="KW-0408">Iron</keyword>
<dbReference type="AlphaFoldDB" id="A0A1Y3U3P6"/>
<proteinExistence type="predicted"/>
<dbReference type="InterPro" id="IPR017900">
    <property type="entry name" value="4Fe4S_Fe_S_CS"/>
</dbReference>
<protein>
    <recommendedName>
        <fullName evidence="5">4Fe-4S ferredoxin-type domain-containing protein</fullName>
    </recommendedName>
</protein>
<dbReference type="STRING" id="1118060.GCA_000311845_00655"/>